<dbReference type="Pfam" id="PF00076">
    <property type="entry name" value="RRM_1"/>
    <property type="match status" value="1"/>
</dbReference>
<dbReference type="InterPro" id="IPR035979">
    <property type="entry name" value="RBD_domain_sf"/>
</dbReference>
<evidence type="ECO:0000256" key="2">
    <source>
        <dbReference type="SAM" id="MobiDB-lite"/>
    </source>
</evidence>
<protein>
    <recommendedName>
        <fullName evidence="3">RRM domain-containing protein</fullName>
    </recommendedName>
</protein>
<organism evidence="4 5">
    <name type="scientific">Pristionchus fissidentatus</name>
    <dbReference type="NCBI Taxonomy" id="1538716"/>
    <lineage>
        <taxon>Eukaryota</taxon>
        <taxon>Metazoa</taxon>
        <taxon>Ecdysozoa</taxon>
        <taxon>Nematoda</taxon>
        <taxon>Chromadorea</taxon>
        <taxon>Rhabditida</taxon>
        <taxon>Rhabditina</taxon>
        <taxon>Diplogasteromorpha</taxon>
        <taxon>Diplogasteroidea</taxon>
        <taxon>Neodiplogasteridae</taxon>
        <taxon>Pristionchus</taxon>
    </lineage>
</organism>
<dbReference type="SUPFAM" id="SSF54928">
    <property type="entry name" value="RNA-binding domain, RBD"/>
    <property type="match status" value="1"/>
</dbReference>
<dbReference type="InterPro" id="IPR012677">
    <property type="entry name" value="Nucleotide-bd_a/b_plait_sf"/>
</dbReference>
<evidence type="ECO:0000256" key="1">
    <source>
        <dbReference type="PROSITE-ProRule" id="PRU00176"/>
    </source>
</evidence>
<sequence>MTSAADPALSFKQNLQSSLSIIQKNTRDVSSPWEYLLNRMGAVLGAVVETNFGSASHSRITDLYRTIADVTSSLVDSSSSIALLHFARAFTVVLEESLRQLHQLRSCSTAVARAESSVTSPPHTSGPTVSSTGTVPPRAVTSWTELTSTMSCPVVQQNLKPAAAATSPVYRTPPHTAAATNAGAYPRRDYSPDATKGAVVVLGLPASTTRPQLITLLCRIGTVIELRWPIFDSSKGNHFAVCKYESDEVANRAKLVLTGERLHGNRVFLLRATYWMKDEDPNLVMRPSEEKEEIEVIDSDDDSVD</sequence>
<dbReference type="CDD" id="cd00590">
    <property type="entry name" value="RRM_SF"/>
    <property type="match status" value="1"/>
</dbReference>
<evidence type="ECO:0000313" key="5">
    <source>
        <dbReference type="Proteomes" id="UP001432322"/>
    </source>
</evidence>
<dbReference type="PROSITE" id="PS50102">
    <property type="entry name" value="RRM"/>
    <property type="match status" value="1"/>
</dbReference>
<feature type="region of interest" description="Disordered" evidence="2">
    <location>
        <begin position="115"/>
        <end position="136"/>
    </location>
</feature>
<proteinExistence type="predicted"/>
<feature type="domain" description="RRM" evidence="3">
    <location>
        <begin position="197"/>
        <end position="274"/>
    </location>
</feature>
<keyword evidence="1" id="KW-0694">RNA-binding</keyword>
<reference evidence="4" key="1">
    <citation type="submission" date="2023-10" db="EMBL/GenBank/DDBJ databases">
        <title>Genome assembly of Pristionchus species.</title>
        <authorList>
            <person name="Yoshida K."/>
            <person name="Sommer R.J."/>
        </authorList>
    </citation>
    <scope>NUCLEOTIDE SEQUENCE</scope>
    <source>
        <strain evidence="4">RS5133</strain>
    </source>
</reference>
<evidence type="ECO:0000259" key="3">
    <source>
        <dbReference type="PROSITE" id="PS50102"/>
    </source>
</evidence>
<dbReference type="AlphaFoldDB" id="A0AAV5WJR7"/>
<dbReference type="Proteomes" id="UP001432322">
    <property type="component" value="Unassembled WGS sequence"/>
</dbReference>
<dbReference type="InterPro" id="IPR000504">
    <property type="entry name" value="RRM_dom"/>
</dbReference>
<dbReference type="GO" id="GO:0003723">
    <property type="term" value="F:RNA binding"/>
    <property type="evidence" value="ECO:0007669"/>
    <property type="project" value="UniProtKB-UniRule"/>
</dbReference>
<dbReference type="EMBL" id="BTSY01000005">
    <property type="protein sequence ID" value="GMT30039.1"/>
    <property type="molecule type" value="Genomic_DNA"/>
</dbReference>
<accession>A0AAV5WJR7</accession>
<comment type="caution">
    <text evidence="4">The sequence shown here is derived from an EMBL/GenBank/DDBJ whole genome shotgun (WGS) entry which is preliminary data.</text>
</comment>
<dbReference type="Gene3D" id="3.30.70.330">
    <property type="match status" value="1"/>
</dbReference>
<feature type="compositionally biased region" description="Low complexity" evidence="2">
    <location>
        <begin position="116"/>
        <end position="136"/>
    </location>
</feature>
<evidence type="ECO:0000313" key="4">
    <source>
        <dbReference type="EMBL" id="GMT30039.1"/>
    </source>
</evidence>
<feature type="region of interest" description="Disordered" evidence="2">
    <location>
        <begin position="166"/>
        <end position="185"/>
    </location>
</feature>
<gene>
    <name evidence="4" type="ORF">PFISCL1PPCAC_21336</name>
</gene>
<keyword evidence="5" id="KW-1185">Reference proteome</keyword>
<name>A0AAV5WJR7_9BILA</name>